<feature type="domain" description="Phospholipid/glycerol acyltransferase" evidence="4">
    <location>
        <begin position="36"/>
        <end position="147"/>
    </location>
</feature>
<evidence type="ECO:0000256" key="2">
    <source>
        <dbReference type="ARBA" id="ARBA00022679"/>
    </source>
</evidence>
<evidence type="ECO:0000256" key="1">
    <source>
        <dbReference type="ARBA" id="ARBA00005189"/>
    </source>
</evidence>
<keyword evidence="2 5" id="KW-0808">Transferase</keyword>
<comment type="pathway">
    <text evidence="1">Lipid metabolism.</text>
</comment>
<dbReference type="Pfam" id="PF01553">
    <property type="entry name" value="Acyltransferase"/>
    <property type="match status" value="1"/>
</dbReference>
<keyword evidence="3 5" id="KW-0012">Acyltransferase</keyword>
<evidence type="ECO:0000313" key="5">
    <source>
        <dbReference type="EMBL" id="NWK54350.1"/>
    </source>
</evidence>
<gene>
    <name evidence="5" type="ORF">HW115_01915</name>
</gene>
<dbReference type="InterPro" id="IPR002123">
    <property type="entry name" value="Plipid/glycerol_acylTrfase"/>
</dbReference>
<dbReference type="EMBL" id="JACBAZ010000001">
    <property type="protein sequence ID" value="NWK54350.1"/>
    <property type="molecule type" value="Genomic_DNA"/>
</dbReference>
<protein>
    <submittedName>
        <fullName evidence="5">1-acyl-sn-glycerol-3-phosphate acyltransferase</fullName>
    </submittedName>
</protein>
<name>A0A851GI97_9BACT</name>
<proteinExistence type="predicted"/>
<sequence length="203" mass="22972">MKTIYWFNYTLWKKLLICFFSLRVVGREKLIEDGPVLIASNHESFIDPPLVGIIYENPVYFLARKTLFRSFGAWLFPRMNVVPVDQERPDMTSLKTIIKLLRNKNRVVIFPEGSRTLDGSLQPAEAGTGLIVAKTKATVQPVRIFGAREALPRGSAKVSFCPITIVVGDPITFTPEELKAKGRDGYQKISDRIMEEIAKIEMP</sequence>
<comment type="caution">
    <text evidence="5">The sequence shown here is derived from an EMBL/GenBank/DDBJ whole genome shotgun (WGS) entry which is preliminary data.</text>
</comment>
<dbReference type="GO" id="GO:0003841">
    <property type="term" value="F:1-acylglycerol-3-phosphate O-acyltransferase activity"/>
    <property type="evidence" value="ECO:0007669"/>
    <property type="project" value="TreeGrafter"/>
</dbReference>
<dbReference type="Proteomes" id="UP000557872">
    <property type="component" value="Unassembled WGS sequence"/>
</dbReference>
<keyword evidence="6" id="KW-1185">Reference proteome</keyword>
<dbReference type="RefSeq" id="WP_178930885.1">
    <property type="nucleotide sequence ID" value="NZ_JACBAZ010000001.1"/>
</dbReference>
<dbReference type="PANTHER" id="PTHR10434">
    <property type="entry name" value="1-ACYL-SN-GLYCEROL-3-PHOSPHATE ACYLTRANSFERASE"/>
    <property type="match status" value="1"/>
</dbReference>
<dbReference type="PANTHER" id="PTHR10434:SF40">
    <property type="entry name" value="1-ACYL-SN-GLYCEROL-3-PHOSPHATE ACYLTRANSFERASE"/>
    <property type="match status" value="1"/>
</dbReference>
<organism evidence="5 6">
    <name type="scientific">Oceaniferula marina</name>
    <dbReference type="NCBI Taxonomy" id="2748318"/>
    <lineage>
        <taxon>Bacteria</taxon>
        <taxon>Pseudomonadati</taxon>
        <taxon>Verrucomicrobiota</taxon>
        <taxon>Verrucomicrobiia</taxon>
        <taxon>Verrucomicrobiales</taxon>
        <taxon>Verrucomicrobiaceae</taxon>
        <taxon>Oceaniferula</taxon>
    </lineage>
</organism>
<dbReference type="AlphaFoldDB" id="A0A851GI97"/>
<dbReference type="GO" id="GO:0006654">
    <property type="term" value="P:phosphatidic acid biosynthetic process"/>
    <property type="evidence" value="ECO:0007669"/>
    <property type="project" value="TreeGrafter"/>
</dbReference>
<dbReference type="SMART" id="SM00563">
    <property type="entry name" value="PlsC"/>
    <property type="match status" value="1"/>
</dbReference>
<dbReference type="CDD" id="cd07989">
    <property type="entry name" value="LPLAT_AGPAT-like"/>
    <property type="match status" value="1"/>
</dbReference>
<evidence type="ECO:0000256" key="3">
    <source>
        <dbReference type="ARBA" id="ARBA00023315"/>
    </source>
</evidence>
<evidence type="ECO:0000259" key="4">
    <source>
        <dbReference type="SMART" id="SM00563"/>
    </source>
</evidence>
<accession>A0A851GI97</accession>
<reference evidence="5 6" key="1">
    <citation type="submission" date="2020-07" db="EMBL/GenBank/DDBJ databases">
        <title>Roseicoccus Jingziensis gen. nov., sp. nov., isolated from coastal seawater.</title>
        <authorList>
            <person name="Feng X."/>
        </authorList>
    </citation>
    <scope>NUCLEOTIDE SEQUENCE [LARGE SCALE GENOMIC DNA]</scope>
    <source>
        <strain evidence="5 6">N1E253</strain>
    </source>
</reference>
<dbReference type="SUPFAM" id="SSF69593">
    <property type="entry name" value="Glycerol-3-phosphate (1)-acyltransferase"/>
    <property type="match status" value="1"/>
</dbReference>
<evidence type="ECO:0000313" key="6">
    <source>
        <dbReference type="Proteomes" id="UP000557872"/>
    </source>
</evidence>